<proteinExistence type="predicted"/>
<dbReference type="EMBL" id="BMVW01000002">
    <property type="protein sequence ID" value="GGY98325.1"/>
    <property type="molecule type" value="Genomic_DNA"/>
</dbReference>
<comment type="caution">
    <text evidence="5">The sequence shown here is derived from an EMBL/GenBank/DDBJ whole genome shotgun (WGS) entry which is preliminary data.</text>
</comment>
<dbReference type="Pfam" id="PF13377">
    <property type="entry name" value="Peripla_BP_3"/>
    <property type="match status" value="1"/>
</dbReference>
<evidence type="ECO:0000259" key="4">
    <source>
        <dbReference type="Pfam" id="PF13377"/>
    </source>
</evidence>
<evidence type="ECO:0000256" key="3">
    <source>
        <dbReference type="ARBA" id="ARBA00023163"/>
    </source>
</evidence>
<feature type="domain" description="Transcriptional regulator LacI/GalR-like sensor" evidence="4">
    <location>
        <begin position="37"/>
        <end position="190"/>
    </location>
</feature>
<dbReference type="InterPro" id="IPR028082">
    <property type="entry name" value="Peripla_BP_I"/>
</dbReference>
<evidence type="ECO:0000313" key="6">
    <source>
        <dbReference type="Proteomes" id="UP000622166"/>
    </source>
</evidence>
<name>A0A918PCB1_9ACTN</name>
<organism evidence="5 6">
    <name type="scientific">Streptomyces poonensis</name>
    <dbReference type="NCBI Taxonomy" id="68255"/>
    <lineage>
        <taxon>Bacteria</taxon>
        <taxon>Bacillati</taxon>
        <taxon>Actinomycetota</taxon>
        <taxon>Actinomycetes</taxon>
        <taxon>Kitasatosporales</taxon>
        <taxon>Streptomycetaceae</taxon>
        <taxon>Streptomyces</taxon>
    </lineage>
</organism>
<dbReference type="GO" id="GO:0000976">
    <property type="term" value="F:transcription cis-regulatory region binding"/>
    <property type="evidence" value="ECO:0007669"/>
    <property type="project" value="TreeGrafter"/>
</dbReference>
<dbReference type="SUPFAM" id="SSF53822">
    <property type="entry name" value="Periplasmic binding protein-like I"/>
    <property type="match status" value="1"/>
</dbReference>
<evidence type="ECO:0000256" key="2">
    <source>
        <dbReference type="ARBA" id="ARBA00023125"/>
    </source>
</evidence>
<sequence>MSGSTPIAVSADYDDRMRGIGELADASAMAEIVERPARQGHRRFLHLAGDYAHTSARWRKQVYLETIERLGLESYGVVDCDWQAEKGRLAVRELPDDSGVTAVVCANDLLATGAIRGAVERGWRVPRDLSVTGWDDNPLGAAMMPSLTAVSVDHERLGRRAVRRLLAVLRDEPEPEENDAITAVVWRESTAPAPGR</sequence>
<dbReference type="RefSeq" id="WP_189856744.1">
    <property type="nucleotide sequence ID" value="NZ_BMVW01000002.1"/>
</dbReference>
<keyword evidence="2" id="KW-0238">DNA-binding</keyword>
<dbReference type="PANTHER" id="PTHR30146:SF138">
    <property type="entry name" value="TRANSCRIPTIONAL REGULATORY PROTEIN"/>
    <property type="match status" value="1"/>
</dbReference>
<gene>
    <name evidence="5" type="ORF">GCM10010365_16110</name>
</gene>
<evidence type="ECO:0000256" key="1">
    <source>
        <dbReference type="ARBA" id="ARBA00023015"/>
    </source>
</evidence>
<reference evidence="5" key="2">
    <citation type="submission" date="2020-09" db="EMBL/GenBank/DDBJ databases">
        <authorList>
            <person name="Sun Q."/>
            <person name="Ohkuma M."/>
        </authorList>
    </citation>
    <scope>NUCLEOTIDE SEQUENCE</scope>
    <source>
        <strain evidence="5">JCM 4815</strain>
    </source>
</reference>
<protein>
    <recommendedName>
        <fullName evidence="4">Transcriptional regulator LacI/GalR-like sensor domain-containing protein</fullName>
    </recommendedName>
</protein>
<evidence type="ECO:0000313" key="5">
    <source>
        <dbReference type="EMBL" id="GGY98325.1"/>
    </source>
</evidence>
<reference evidence="5" key="1">
    <citation type="journal article" date="2014" name="Int. J. Syst. Evol. Microbiol.">
        <title>Complete genome sequence of Corynebacterium casei LMG S-19264T (=DSM 44701T), isolated from a smear-ripened cheese.</title>
        <authorList>
            <consortium name="US DOE Joint Genome Institute (JGI-PGF)"/>
            <person name="Walter F."/>
            <person name="Albersmeier A."/>
            <person name="Kalinowski J."/>
            <person name="Ruckert C."/>
        </authorList>
    </citation>
    <scope>NUCLEOTIDE SEQUENCE</scope>
    <source>
        <strain evidence="5">JCM 4815</strain>
    </source>
</reference>
<dbReference type="PANTHER" id="PTHR30146">
    <property type="entry name" value="LACI-RELATED TRANSCRIPTIONAL REPRESSOR"/>
    <property type="match status" value="1"/>
</dbReference>
<accession>A0A918PCB1</accession>
<dbReference type="Proteomes" id="UP000622166">
    <property type="component" value="Unassembled WGS sequence"/>
</dbReference>
<keyword evidence="1" id="KW-0805">Transcription regulation</keyword>
<dbReference type="GO" id="GO:0003700">
    <property type="term" value="F:DNA-binding transcription factor activity"/>
    <property type="evidence" value="ECO:0007669"/>
    <property type="project" value="TreeGrafter"/>
</dbReference>
<dbReference type="Gene3D" id="3.40.50.2300">
    <property type="match status" value="2"/>
</dbReference>
<keyword evidence="3" id="KW-0804">Transcription</keyword>
<keyword evidence="6" id="KW-1185">Reference proteome</keyword>
<dbReference type="InterPro" id="IPR046335">
    <property type="entry name" value="LacI/GalR-like_sensor"/>
</dbReference>
<dbReference type="AlphaFoldDB" id="A0A918PCB1"/>